<evidence type="ECO:0000256" key="5">
    <source>
        <dbReference type="ARBA" id="ARBA00023136"/>
    </source>
</evidence>
<comment type="subcellular location">
    <subcellularLocation>
        <location evidence="1">Endomembrane system</location>
        <topology evidence="1">Multi-pass membrane protein</topology>
    </subcellularLocation>
</comment>
<dbReference type="Proteomes" id="UP000016932">
    <property type="component" value="Unassembled WGS sequence"/>
</dbReference>
<dbReference type="GO" id="GO:0012505">
    <property type="term" value="C:endomembrane system"/>
    <property type="evidence" value="ECO:0007669"/>
    <property type="project" value="UniProtKB-SubCell"/>
</dbReference>
<evidence type="ECO:0000313" key="7">
    <source>
        <dbReference type="EMBL" id="EME88720.1"/>
    </source>
</evidence>
<dbReference type="EMBL" id="KB446555">
    <property type="protein sequence ID" value="EME88720.1"/>
    <property type="molecule type" value="Genomic_DNA"/>
</dbReference>
<dbReference type="PROSITE" id="PS51257">
    <property type="entry name" value="PROKAR_LIPOPROTEIN"/>
    <property type="match status" value="1"/>
</dbReference>
<keyword evidence="4 6" id="KW-1133">Transmembrane helix</keyword>
<feature type="transmembrane region" description="Helical" evidence="6">
    <location>
        <begin position="95"/>
        <end position="112"/>
    </location>
</feature>
<dbReference type="RefSeq" id="XP_007920545.1">
    <property type="nucleotide sequence ID" value="XM_007922354.1"/>
</dbReference>
<feature type="transmembrane region" description="Helical" evidence="6">
    <location>
        <begin position="64"/>
        <end position="83"/>
    </location>
</feature>
<dbReference type="GO" id="GO:0005886">
    <property type="term" value="C:plasma membrane"/>
    <property type="evidence" value="ECO:0007669"/>
    <property type="project" value="TreeGrafter"/>
</dbReference>
<evidence type="ECO:0008006" key="9">
    <source>
        <dbReference type="Google" id="ProtNLM"/>
    </source>
</evidence>
<dbReference type="OrthoDB" id="6119954at2759"/>
<evidence type="ECO:0000256" key="3">
    <source>
        <dbReference type="ARBA" id="ARBA00022692"/>
    </source>
</evidence>
<dbReference type="PANTHER" id="PTHR23501">
    <property type="entry name" value="MAJOR FACILITATOR SUPERFAMILY"/>
    <property type="match status" value="1"/>
</dbReference>
<dbReference type="Gene3D" id="3.40.630.10">
    <property type="entry name" value="Zn peptidases"/>
    <property type="match status" value="1"/>
</dbReference>
<protein>
    <recommendedName>
        <fullName evidence="9">Major facilitator superfamily (MFS) profile domain-containing protein</fullName>
    </recommendedName>
</protein>
<dbReference type="GO" id="GO:0000329">
    <property type="term" value="C:fungal-type vacuole membrane"/>
    <property type="evidence" value="ECO:0007669"/>
    <property type="project" value="TreeGrafter"/>
</dbReference>
<keyword evidence="5 6" id="KW-0472">Membrane</keyword>
<keyword evidence="2" id="KW-0813">Transport</keyword>
<dbReference type="PANTHER" id="PTHR23501:SF191">
    <property type="entry name" value="VACUOLAR BASIC AMINO ACID TRANSPORTER 4"/>
    <property type="match status" value="1"/>
</dbReference>
<keyword evidence="8" id="KW-1185">Reference proteome</keyword>
<accession>N1Q7M6</accession>
<dbReference type="SUPFAM" id="SSF103473">
    <property type="entry name" value="MFS general substrate transporter"/>
    <property type="match status" value="1"/>
</dbReference>
<name>N1Q7M6_PSEFD</name>
<keyword evidence="3 6" id="KW-0812">Transmembrane</keyword>
<evidence type="ECO:0000256" key="2">
    <source>
        <dbReference type="ARBA" id="ARBA00022448"/>
    </source>
</evidence>
<dbReference type="KEGG" id="pfj:MYCFIDRAFT_80102"/>
<dbReference type="GO" id="GO:0015174">
    <property type="term" value="F:basic amino acid transmembrane transporter activity"/>
    <property type="evidence" value="ECO:0007669"/>
    <property type="project" value="TreeGrafter"/>
</dbReference>
<evidence type="ECO:0000256" key="4">
    <source>
        <dbReference type="ARBA" id="ARBA00022989"/>
    </source>
</evidence>
<organism evidence="7 8">
    <name type="scientific">Pseudocercospora fijiensis (strain CIRAD86)</name>
    <name type="common">Black leaf streak disease fungus</name>
    <name type="synonym">Mycosphaerella fijiensis</name>
    <dbReference type="NCBI Taxonomy" id="383855"/>
    <lineage>
        <taxon>Eukaryota</taxon>
        <taxon>Fungi</taxon>
        <taxon>Dikarya</taxon>
        <taxon>Ascomycota</taxon>
        <taxon>Pezizomycotina</taxon>
        <taxon>Dothideomycetes</taxon>
        <taxon>Dothideomycetidae</taxon>
        <taxon>Mycosphaerellales</taxon>
        <taxon>Mycosphaerellaceae</taxon>
        <taxon>Pseudocercospora</taxon>
    </lineage>
</organism>
<dbReference type="HOGENOM" id="CLU_1489623_0_0_1"/>
<dbReference type="VEuPathDB" id="FungiDB:MYCFIDRAFT_80102"/>
<reference evidence="7 8" key="1">
    <citation type="journal article" date="2012" name="PLoS Pathog.">
        <title>Diverse lifestyles and strategies of plant pathogenesis encoded in the genomes of eighteen Dothideomycetes fungi.</title>
        <authorList>
            <person name="Ohm R.A."/>
            <person name="Feau N."/>
            <person name="Henrissat B."/>
            <person name="Schoch C.L."/>
            <person name="Horwitz B.A."/>
            <person name="Barry K.W."/>
            <person name="Condon B.J."/>
            <person name="Copeland A.C."/>
            <person name="Dhillon B."/>
            <person name="Glaser F."/>
            <person name="Hesse C.N."/>
            <person name="Kosti I."/>
            <person name="LaButti K."/>
            <person name="Lindquist E.A."/>
            <person name="Lucas S."/>
            <person name="Salamov A.A."/>
            <person name="Bradshaw R.E."/>
            <person name="Ciuffetti L."/>
            <person name="Hamelin R.C."/>
            <person name="Kema G.H.J."/>
            <person name="Lawrence C."/>
            <person name="Scott J.A."/>
            <person name="Spatafora J.W."/>
            <person name="Turgeon B.G."/>
            <person name="de Wit P.J.G.M."/>
            <person name="Zhong S."/>
            <person name="Goodwin S.B."/>
            <person name="Grigoriev I.V."/>
        </authorList>
    </citation>
    <scope>NUCLEOTIDE SEQUENCE [LARGE SCALE GENOMIC DNA]</scope>
    <source>
        <strain evidence="7 8">CIRAD86</strain>
    </source>
</reference>
<sequence>MGWRTVFIAQTPILLLAAAACAMLIPSLPAFLPPDDNSDAVAGTTKVGATGDHRISTVLRHVDFGGALLLVSTITLGLLSMVFLGDGHTIHDTRVTLTLGLCIVSGMLLYLVERFIAPQPMLSRRLLSNSVVVRVYLTNVLGMVAQSLIHENPEVAYKEYKAHDANSNLLEELGFKVTLRC</sequence>
<gene>
    <name evidence="7" type="ORF">MYCFIDRAFT_80102</name>
</gene>
<dbReference type="GeneID" id="19341670"/>
<dbReference type="InterPro" id="IPR036259">
    <property type="entry name" value="MFS_trans_sf"/>
</dbReference>
<proteinExistence type="predicted"/>
<evidence type="ECO:0000313" key="8">
    <source>
        <dbReference type="Proteomes" id="UP000016932"/>
    </source>
</evidence>
<evidence type="ECO:0000256" key="6">
    <source>
        <dbReference type="SAM" id="Phobius"/>
    </source>
</evidence>
<dbReference type="AlphaFoldDB" id="N1Q7M6"/>
<evidence type="ECO:0000256" key="1">
    <source>
        <dbReference type="ARBA" id="ARBA00004127"/>
    </source>
</evidence>